<keyword evidence="4 6" id="KW-1133">Transmembrane helix</keyword>
<feature type="transmembrane region" description="Helical" evidence="6">
    <location>
        <begin position="148"/>
        <end position="167"/>
    </location>
</feature>
<keyword evidence="3 6" id="KW-0812">Transmembrane</keyword>
<keyword evidence="8" id="KW-1185">Reference proteome</keyword>
<feature type="transmembrane region" description="Helical" evidence="6">
    <location>
        <begin position="206"/>
        <end position="232"/>
    </location>
</feature>
<dbReference type="PANTHER" id="PTHR10361">
    <property type="entry name" value="SODIUM-BILE ACID COTRANSPORTER"/>
    <property type="match status" value="1"/>
</dbReference>
<sequence>MLRLSVSSGERILPFRGAVPVSVLLLLVLLARCDRLADAYVVVTPSTPTRGGTLSWESIAEQVSRTSVVSIRGQRRRSIQVHTSRVPTTIHLSEGLQQDEEKTSSSSPLTTKLDQILSRLTSWFPFWVLSFALTGLSKPTLLQWVNQGQLISLMLASVMVGTGLTLEKKDFTDILTVPSNVVSVPLGVACQFLIMPLTASLLGRTILLASAGSGTGVTLATAKSLFLGLILVGCSPGGTASNLVSLIARADVALSVILTACSTILASVATPLLVKTLVGSTVAVSGKALVVATARVVLLPVLLGMVIQSRAPKLSQQVSRFTPFGSVLLIAFICGGVVSENAALLLSSRTLLPRLLAAVGGLHTVGFAMGYLIPRRVFQRGETTSRTISIETGMQNSALAVVLARSMGAPALASLPGALSATMHSCLGSLLAAYWLMQPPPVSEEDTNLD</sequence>
<reference evidence="7" key="1">
    <citation type="submission" date="2020-06" db="EMBL/GenBank/DDBJ databases">
        <authorList>
            <consortium name="Plant Systems Biology data submission"/>
        </authorList>
    </citation>
    <scope>NUCLEOTIDE SEQUENCE</scope>
    <source>
        <strain evidence="7">D6</strain>
    </source>
</reference>
<keyword evidence="5 6" id="KW-0472">Membrane</keyword>
<gene>
    <name evidence="7" type="ORF">SEMRO_275_G105780.2</name>
</gene>
<dbReference type="OrthoDB" id="203097at2759"/>
<feature type="transmembrane region" description="Helical" evidence="6">
    <location>
        <begin position="286"/>
        <end position="306"/>
    </location>
</feature>
<dbReference type="InterPro" id="IPR038770">
    <property type="entry name" value="Na+/solute_symporter_sf"/>
</dbReference>
<feature type="transmembrane region" description="Helical" evidence="6">
    <location>
        <begin position="174"/>
        <end position="194"/>
    </location>
</feature>
<evidence type="ECO:0000256" key="1">
    <source>
        <dbReference type="ARBA" id="ARBA00004141"/>
    </source>
</evidence>
<evidence type="ECO:0000256" key="5">
    <source>
        <dbReference type="ARBA" id="ARBA00023136"/>
    </source>
</evidence>
<proteinExistence type="inferred from homology"/>
<evidence type="ECO:0000256" key="6">
    <source>
        <dbReference type="SAM" id="Phobius"/>
    </source>
</evidence>
<dbReference type="Proteomes" id="UP001153069">
    <property type="component" value="Unassembled WGS sequence"/>
</dbReference>
<feature type="transmembrane region" description="Helical" evidence="6">
    <location>
        <begin position="12"/>
        <end position="31"/>
    </location>
</feature>
<comment type="similarity">
    <text evidence="2">Belongs to the bile acid:sodium symporter (BASS) (TC 2.A.28) family.</text>
</comment>
<feature type="transmembrane region" description="Helical" evidence="6">
    <location>
        <begin position="351"/>
        <end position="373"/>
    </location>
</feature>
<dbReference type="InterPro" id="IPR002657">
    <property type="entry name" value="BilAc:Na_symport/Acr3"/>
</dbReference>
<feature type="transmembrane region" description="Helical" evidence="6">
    <location>
        <begin position="116"/>
        <end position="136"/>
    </location>
</feature>
<comment type="subcellular location">
    <subcellularLocation>
        <location evidence="1">Membrane</location>
        <topology evidence="1">Multi-pass membrane protein</topology>
    </subcellularLocation>
</comment>
<dbReference type="AlphaFoldDB" id="A0A9N8DQ56"/>
<dbReference type="PANTHER" id="PTHR10361:SF28">
    <property type="entry name" value="P3 PROTEIN-RELATED"/>
    <property type="match status" value="1"/>
</dbReference>
<evidence type="ECO:0000256" key="3">
    <source>
        <dbReference type="ARBA" id="ARBA00022692"/>
    </source>
</evidence>
<evidence type="ECO:0000313" key="8">
    <source>
        <dbReference type="Proteomes" id="UP001153069"/>
    </source>
</evidence>
<protein>
    <submittedName>
        <fullName evidence="7">Uncharacterized protein</fullName>
    </submittedName>
</protein>
<dbReference type="Gene3D" id="1.20.1530.20">
    <property type="match status" value="1"/>
</dbReference>
<name>A0A9N8DQ56_9STRA</name>
<evidence type="ECO:0000256" key="4">
    <source>
        <dbReference type="ARBA" id="ARBA00022989"/>
    </source>
</evidence>
<evidence type="ECO:0000256" key="2">
    <source>
        <dbReference type="ARBA" id="ARBA00006528"/>
    </source>
</evidence>
<evidence type="ECO:0000313" key="7">
    <source>
        <dbReference type="EMBL" id="CAB9506692.1"/>
    </source>
</evidence>
<dbReference type="Pfam" id="PF01758">
    <property type="entry name" value="SBF"/>
    <property type="match status" value="1"/>
</dbReference>
<organism evidence="7 8">
    <name type="scientific">Seminavis robusta</name>
    <dbReference type="NCBI Taxonomy" id="568900"/>
    <lineage>
        <taxon>Eukaryota</taxon>
        <taxon>Sar</taxon>
        <taxon>Stramenopiles</taxon>
        <taxon>Ochrophyta</taxon>
        <taxon>Bacillariophyta</taxon>
        <taxon>Bacillariophyceae</taxon>
        <taxon>Bacillariophycidae</taxon>
        <taxon>Naviculales</taxon>
        <taxon>Naviculaceae</taxon>
        <taxon>Seminavis</taxon>
    </lineage>
</organism>
<feature type="transmembrane region" description="Helical" evidence="6">
    <location>
        <begin position="318"/>
        <end position="339"/>
    </location>
</feature>
<comment type="caution">
    <text evidence="7">The sequence shown here is derived from an EMBL/GenBank/DDBJ whole genome shotgun (WGS) entry which is preliminary data.</text>
</comment>
<dbReference type="EMBL" id="CAICTM010000274">
    <property type="protein sequence ID" value="CAB9506692.1"/>
    <property type="molecule type" value="Genomic_DNA"/>
</dbReference>
<feature type="transmembrane region" description="Helical" evidence="6">
    <location>
        <begin position="252"/>
        <end position="274"/>
    </location>
</feature>
<dbReference type="GO" id="GO:0016020">
    <property type="term" value="C:membrane"/>
    <property type="evidence" value="ECO:0007669"/>
    <property type="project" value="UniProtKB-SubCell"/>
</dbReference>
<dbReference type="InterPro" id="IPR004710">
    <property type="entry name" value="Bilac:Na_transpt"/>
</dbReference>
<accession>A0A9N8DQ56</accession>